<evidence type="ECO:0000256" key="1">
    <source>
        <dbReference type="ARBA" id="ARBA00008690"/>
    </source>
</evidence>
<keyword evidence="4" id="KW-1185">Reference proteome</keyword>
<gene>
    <name evidence="3" type="ORF">DH2020_046217</name>
</gene>
<organism evidence="3 4">
    <name type="scientific">Rehmannia glutinosa</name>
    <name type="common">Chinese foxglove</name>
    <dbReference type="NCBI Taxonomy" id="99300"/>
    <lineage>
        <taxon>Eukaryota</taxon>
        <taxon>Viridiplantae</taxon>
        <taxon>Streptophyta</taxon>
        <taxon>Embryophyta</taxon>
        <taxon>Tracheophyta</taxon>
        <taxon>Spermatophyta</taxon>
        <taxon>Magnoliopsida</taxon>
        <taxon>eudicotyledons</taxon>
        <taxon>Gunneridae</taxon>
        <taxon>Pentapetalae</taxon>
        <taxon>asterids</taxon>
        <taxon>lamiids</taxon>
        <taxon>Lamiales</taxon>
        <taxon>Orobanchaceae</taxon>
        <taxon>Rehmannieae</taxon>
        <taxon>Rehmannia</taxon>
    </lineage>
</organism>
<sequence>MSSNSSVCKGLQSCLDPLILEHRVLTHSSFLPSSRKQSESYYAENQKKESCDIGENCEPNKNGEKSWNFLQAITNISYNSEQVYVHPLVKGSTFSMSPRSLEMCTESLGSENGSNFYSSFDEISYLVLEKQSCARKTKEKCEKIKHNNGFPPPLTSISGNNGVKMQRNYEGGRLVIKAVVDSSSCGTYFKAERENGRLRLSLQKENDENIGEAGRDCGETDVKRCLWAEKVKIKGGDWSSSSRCNGDGSKRLPSLPFCVAIS</sequence>
<accession>A0ABR0UCN3</accession>
<evidence type="ECO:0000313" key="3">
    <source>
        <dbReference type="EMBL" id="KAK6120087.1"/>
    </source>
</evidence>
<comment type="similarity">
    <text evidence="1">Belongs to the fantastic four family.</text>
</comment>
<dbReference type="Proteomes" id="UP001318860">
    <property type="component" value="Unassembled WGS sequence"/>
</dbReference>
<dbReference type="PANTHER" id="PTHR33155">
    <property type="entry name" value="FANTASTIC FOUR-LIKE PROTEIN (DUF3049)"/>
    <property type="match status" value="1"/>
</dbReference>
<evidence type="ECO:0000313" key="4">
    <source>
        <dbReference type="Proteomes" id="UP001318860"/>
    </source>
</evidence>
<reference evidence="3 4" key="1">
    <citation type="journal article" date="2021" name="Comput. Struct. Biotechnol. J.">
        <title>De novo genome assembly of the potent medicinal plant Rehmannia glutinosa using nanopore technology.</title>
        <authorList>
            <person name="Ma L."/>
            <person name="Dong C."/>
            <person name="Song C."/>
            <person name="Wang X."/>
            <person name="Zheng X."/>
            <person name="Niu Y."/>
            <person name="Chen S."/>
            <person name="Feng W."/>
        </authorList>
    </citation>
    <scope>NUCLEOTIDE SEQUENCE [LARGE SCALE GENOMIC DNA]</scope>
    <source>
        <strain evidence="3">DH-2019</strain>
    </source>
</reference>
<dbReference type="PANTHER" id="PTHR33155:SF8">
    <property type="entry name" value="PROTEIN FANTASTIC FOUR 1"/>
    <property type="match status" value="1"/>
</dbReference>
<proteinExistence type="inferred from homology"/>
<feature type="domain" description="FAF" evidence="2">
    <location>
        <begin position="150"/>
        <end position="202"/>
    </location>
</feature>
<evidence type="ECO:0000259" key="2">
    <source>
        <dbReference type="Pfam" id="PF11250"/>
    </source>
</evidence>
<comment type="caution">
    <text evidence="3">The sequence shown here is derived from an EMBL/GenBank/DDBJ whole genome shotgun (WGS) entry which is preliminary data.</text>
</comment>
<dbReference type="InterPro" id="IPR046431">
    <property type="entry name" value="FAF_dom"/>
</dbReference>
<dbReference type="EMBL" id="JABTTQ020003097">
    <property type="protein sequence ID" value="KAK6120087.1"/>
    <property type="molecule type" value="Genomic_DNA"/>
</dbReference>
<dbReference type="InterPro" id="IPR021410">
    <property type="entry name" value="FAF"/>
</dbReference>
<name>A0ABR0UCN3_REHGL</name>
<protein>
    <recommendedName>
        <fullName evidence="2">FAF domain-containing protein</fullName>
    </recommendedName>
</protein>
<dbReference type="Pfam" id="PF11250">
    <property type="entry name" value="FAF"/>
    <property type="match status" value="1"/>
</dbReference>